<feature type="compositionally biased region" description="Polar residues" evidence="8">
    <location>
        <begin position="573"/>
        <end position="589"/>
    </location>
</feature>
<dbReference type="AlphaFoldDB" id="A0A1X2I5L0"/>
<accession>A0A1X2I5L0</accession>
<evidence type="ECO:0000256" key="7">
    <source>
        <dbReference type="RuleBase" id="RU366032"/>
    </source>
</evidence>
<gene>
    <name evidence="10" type="ORF">BCR42DRAFT_423308</name>
</gene>
<comment type="caution">
    <text evidence="10">The sequence shown here is derived from an EMBL/GenBank/DDBJ whole genome shotgun (WGS) entry which is preliminary data.</text>
</comment>
<dbReference type="Proteomes" id="UP000193560">
    <property type="component" value="Unassembled WGS sequence"/>
</dbReference>
<keyword evidence="2 7" id="KW-0808">Transferase</keyword>
<evidence type="ECO:0000256" key="3">
    <source>
        <dbReference type="ARBA" id="ARBA00022741"/>
    </source>
</evidence>
<sequence>MIQRFGRQCQRNTSVWRPRYYHSQHDHRIFTNTWSTLKKSTPTTAAATPSSSPPEIEPLSARPPESTKVDSPSHFYQNKILLPYLKQTIHANTLRQYIIFGQHINAARLTTSANWVRNELLVRLAHRIRDFQQLPFIIGTNPNIEWPYRLYWGAFETLRKTPAIKTAEDNDQFCALLENLLEDGQQVLPRMAMGVSECASYYTPHDNILDRFLNRMMKSRISRRLLAEQHLALTKAYTGSVKEKQVLESLSHRYSNNNGNNKHKQNNQVGIFHTDCSAKAMLNQVQSLVNKQYPSSTRLPPVDIEIQGQDDITFAYIPDQLEHILYELLHNATQYTLRQHQQQQHNDKDLPHIRITISANDTDVFFRFSDQAGGISLPQYGRLWSYQERANSGDFTDFRHVPQMPVTLAERFRQQQQHHTINDIGNRQGEDETETASSDSSSASSSSAAAAAATATNQQWEQPRSLGIGLILSRVYAEYWGGELQIISMDNYGTDAYVRIPRNGLMTENIGNEPTGAQQQQQQQQRRHHHHSQAPQHHIRKEATPMNVVHGKTTTEKTAKTNNHHHLTKHAEQQAQNQKGWSLSSIISS</sequence>
<dbReference type="PANTHER" id="PTHR11947:SF25">
    <property type="entry name" value="[PYRUVATE DEHYDROGENASE (ACETYL-TRANSFERRING)] KINASE 2, MITOCHONDRIAL"/>
    <property type="match status" value="1"/>
</dbReference>
<dbReference type="Gene3D" id="3.30.565.10">
    <property type="entry name" value="Histidine kinase-like ATPase, C-terminal domain"/>
    <property type="match status" value="1"/>
</dbReference>
<keyword evidence="6 7" id="KW-0496">Mitochondrion</keyword>
<dbReference type="STRING" id="90262.A0A1X2I5L0"/>
<keyword evidence="3 7" id="KW-0547">Nucleotide-binding</keyword>
<feature type="compositionally biased region" description="Polar residues" evidence="8">
    <location>
        <begin position="414"/>
        <end position="425"/>
    </location>
</feature>
<dbReference type="InterPro" id="IPR036890">
    <property type="entry name" value="HATPase_C_sf"/>
</dbReference>
<dbReference type="Gene3D" id="1.20.140.20">
    <property type="entry name" value="Alpha-ketoacid/pyruvate dehydrogenase kinase, N-terminal domain"/>
    <property type="match status" value="1"/>
</dbReference>
<protein>
    <recommendedName>
        <fullName evidence="7">Protein-serine/threonine kinase</fullName>
        <ecNumber evidence="7">2.7.11.-</ecNumber>
    </recommendedName>
</protein>
<dbReference type="InterPro" id="IPR018955">
    <property type="entry name" value="BCDHK/PDK_N"/>
</dbReference>
<keyword evidence="11" id="KW-1185">Reference proteome</keyword>
<dbReference type="InterPro" id="IPR039028">
    <property type="entry name" value="BCKD/PDK"/>
</dbReference>
<dbReference type="InterPro" id="IPR036784">
    <property type="entry name" value="AK/P_DHK_N_sf"/>
</dbReference>
<comment type="similarity">
    <text evidence="1 7">Belongs to the PDK/BCKDK protein kinase family.</text>
</comment>
<name>A0A1X2I5L0_9FUNG</name>
<feature type="domain" description="Branched-chain alpha-ketoacid dehydrogenase kinase/Pyruvate dehydrogenase kinase N-terminal" evidence="9">
    <location>
        <begin position="93"/>
        <end position="251"/>
    </location>
</feature>
<dbReference type="GO" id="GO:0005524">
    <property type="term" value="F:ATP binding"/>
    <property type="evidence" value="ECO:0007669"/>
    <property type="project" value="UniProtKB-UniRule"/>
</dbReference>
<feature type="compositionally biased region" description="Low complexity" evidence="8">
    <location>
        <begin position="40"/>
        <end position="50"/>
    </location>
</feature>
<feature type="compositionally biased region" description="Basic residues" evidence="8">
    <location>
        <begin position="525"/>
        <end position="540"/>
    </location>
</feature>
<keyword evidence="4 7" id="KW-0418">Kinase</keyword>
<proteinExistence type="inferred from homology"/>
<dbReference type="GO" id="GO:0005759">
    <property type="term" value="C:mitochondrial matrix"/>
    <property type="evidence" value="ECO:0007669"/>
    <property type="project" value="UniProtKB-SubCell"/>
</dbReference>
<evidence type="ECO:0000313" key="10">
    <source>
        <dbReference type="EMBL" id="ORZ09907.1"/>
    </source>
</evidence>
<dbReference type="Pfam" id="PF10436">
    <property type="entry name" value="BCDHK_Adom3"/>
    <property type="match status" value="1"/>
</dbReference>
<evidence type="ECO:0000256" key="6">
    <source>
        <dbReference type="ARBA" id="ARBA00023128"/>
    </source>
</evidence>
<organism evidence="10 11">
    <name type="scientific">Absidia repens</name>
    <dbReference type="NCBI Taxonomy" id="90262"/>
    <lineage>
        <taxon>Eukaryota</taxon>
        <taxon>Fungi</taxon>
        <taxon>Fungi incertae sedis</taxon>
        <taxon>Mucoromycota</taxon>
        <taxon>Mucoromycotina</taxon>
        <taxon>Mucoromycetes</taxon>
        <taxon>Mucorales</taxon>
        <taxon>Cunninghamellaceae</taxon>
        <taxon>Absidia</taxon>
    </lineage>
</organism>
<feature type="region of interest" description="Disordered" evidence="8">
    <location>
        <begin position="562"/>
        <end position="589"/>
    </location>
</feature>
<dbReference type="EMBL" id="MCGE01000026">
    <property type="protein sequence ID" value="ORZ09907.1"/>
    <property type="molecule type" value="Genomic_DNA"/>
</dbReference>
<dbReference type="OrthoDB" id="407390at2759"/>
<feature type="compositionally biased region" description="Low complexity" evidence="8">
    <location>
        <begin position="435"/>
        <end position="456"/>
    </location>
</feature>
<dbReference type="EC" id="2.7.11.-" evidence="7"/>
<evidence type="ECO:0000313" key="11">
    <source>
        <dbReference type="Proteomes" id="UP000193560"/>
    </source>
</evidence>
<feature type="region of interest" description="Disordered" evidence="8">
    <location>
        <begin position="507"/>
        <end position="548"/>
    </location>
</feature>
<evidence type="ECO:0000256" key="1">
    <source>
        <dbReference type="ARBA" id="ARBA00006155"/>
    </source>
</evidence>
<keyword evidence="5 7" id="KW-0067">ATP-binding</keyword>
<evidence type="ECO:0000256" key="2">
    <source>
        <dbReference type="ARBA" id="ARBA00022679"/>
    </source>
</evidence>
<reference evidence="10 11" key="1">
    <citation type="submission" date="2016-07" db="EMBL/GenBank/DDBJ databases">
        <title>Pervasive Adenine N6-methylation of Active Genes in Fungi.</title>
        <authorList>
            <consortium name="DOE Joint Genome Institute"/>
            <person name="Mondo S.J."/>
            <person name="Dannebaum R.O."/>
            <person name="Kuo R.C."/>
            <person name="Labutti K."/>
            <person name="Haridas S."/>
            <person name="Kuo A."/>
            <person name="Salamov A."/>
            <person name="Ahrendt S.R."/>
            <person name="Lipzen A."/>
            <person name="Sullivan W."/>
            <person name="Andreopoulos W.B."/>
            <person name="Clum A."/>
            <person name="Lindquist E."/>
            <person name="Daum C."/>
            <person name="Ramamoorthy G.K."/>
            <person name="Gryganskyi A."/>
            <person name="Culley D."/>
            <person name="Magnuson J.K."/>
            <person name="James T.Y."/>
            <person name="O'Malley M.A."/>
            <person name="Stajich J.E."/>
            <person name="Spatafora J.W."/>
            <person name="Visel A."/>
            <person name="Grigoriev I.V."/>
        </authorList>
    </citation>
    <scope>NUCLEOTIDE SEQUENCE [LARGE SCALE GENOMIC DNA]</scope>
    <source>
        <strain evidence="10 11">NRRL 1336</strain>
    </source>
</reference>
<feature type="region of interest" description="Disordered" evidence="8">
    <location>
        <begin position="412"/>
        <end position="460"/>
    </location>
</feature>
<comment type="subcellular location">
    <subcellularLocation>
        <location evidence="7">Mitochondrion matrix</location>
    </subcellularLocation>
</comment>
<evidence type="ECO:0000256" key="4">
    <source>
        <dbReference type="ARBA" id="ARBA00022777"/>
    </source>
</evidence>
<dbReference type="GO" id="GO:0010906">
    <property type="term" value="P:regulation of glucose metabolic process"/>
    <property type="evidence" value="ECO:0007669"/>
    <property type="project" value="TreeGrafter"/>
</dbReference>
<evidence type="ECO:0000259" key="9">
    <source>
        <dbReference type="Pfam" id="PF10436"/>
    </source>
</evidence>
<dbReference type="PANTHER" id="PTHR11947">
    <property type="entry name" value="PYRUVATE DEHYDROGENASE KINASE"/>
    <property type="match status" value="1"/>
</dbReference>
<evidence type="ECO:0000256" key="5">
    <source>
        <dbReference type="ARBA" id="ARBA00022840"/>
    </source>
</evidence>
<feature type="region of interest" description="Disordered" evidence="8">
    <location>
        <begin position="40"/>
        <end position="71"/>
    </location>
</feature>
<dbReference type="SUPFAM" id="SSF69012">
    <property type="entry name" value="alpha-ketoacid dehydrogenase kinase, N-terminal domain"/>
    <property type="match status" value="1"/>
</dbReference>
<dbReference type="SUPFAM" id="SSF55874">
    <property type="entry name" value="ATPase domain of HSP90 chaperone/DNA topoisomerase II/histidine kinase"/>
    <property type="match status" value="1"/>
</dbReference>
<evidence type="ECO:0000256" key="8">
    <source>
        <dbReference type="SAM" id="MobiDB-lite"/>
    </source>
</evidence>
<dbReference type="GO" id="GO:0004740">
    <property type="term" value="F:pyruvate dehydrogenase (acetyl-transferring) kinase activity"/>
    <property type="evidence" value="ECO:0007669"/>
    <property type="project" value="TreeGrafter"/>
</dbReference>